<evidence type="ECO:0000256" key="4">
    <source>
        <dbReference type="ARBA" id="ARBA00022989"/>
    </source>
</evidence>
<accession>A0ABN8LFQ5</accession>
<protein>
    <recommendedName>
        <fullName evidence="7">G-protein coupled receptors family 1 profile domain-containing protein</fullName>
    </recommendedName>
</protein>
<keyword evidence="4 6" id="KW-1133">Transmembrane helix</keyword>
<dbReference type="PROSITE" id="PS50262">
    <property type="entry name" value="G_PROTEIN_RECEP_F1_2"/>
    <property type="match status" value="1"/>
</dbReference>
<evidence type="ECO:0000313" key="8">
    <source>
        <dbReference type="EMBL" id="CAH3015924.1"/>
    </source>
</evidence>
<dbReference type="InterPro" id="IPR017452">
    <property type="entry name" value="GPCR_Rhodpsn_7TM"/>
</dbReference>
<evidence type="ECO:0000313" key="9">
    <source>
        <dbReference type="Proteomes" id="UP001159427"/>
    </source>
</evidence>
<dbReference type="PANTHER" id="PTHR22750">
    <property type="entry name" value="G-PROTEIN COUPLED RECEPTOR"/>
    <property type="match status" value="1"/>
</dbReference>
<name>A0ABN8LFQ5_9CNID</name>
<feature type="transmembrane region" description="Helical" evidence="6">
    <location>
        <begin position="99"/>
        <end position="130"/>
    </location>
</feature>
<evidence type="ECO:0000256" key="2">
    <source>
        <dbReference type="ARBA" id="ARBA00022475"/>
    </source>
</evidence>
<feature type="transmembrane region" description="Helical" evidence="6">
    <location>
        <begin position="24"/>
        <end position="50"/>
    </location>
</feature>
<evidence type="ECO:0000256" key="5">
    <source>
        <dbReference type="ARBA" id="ARBA00023136"/>
    </source>
</evidence>
<feature type="transmembrane region" description="Helical" evidence="6">
    <location>
        <begin position="62"/>
        <end position="87"/>
    </location>
</feature>
<feature type="transmembrane region" description="Helical" evidence="6">
    <location>
        <begin position="150"/>
        <end position="172"/>
    </location>
</feature>
<evidence type="ECO:0000256" key="1">
    <source>
        <dbReference type="ARBA" id="ARBA00004651"/>
    </source>
</evidence>
<comment type="subcellular location">
    <subcellularLocation>
        <location evidence="1">Cell membrane</location>
        <topology evidence="1">Multi-pass membrane protein</topology>
    </subcellularLocation>
</comment>
<feature type="transmembrane region" description="Helical" evidence="6">
    <location>
        <begin position="178"/>
        <end position="198"/>
    </location>
</feature>
<dbReference type="PRINTS" id="PR00237">
    <property type="entry name" value="GPCRRHODOPSN"/>
</dbReference>
<dbReference type="EMBL" id="CALNXI010000031">
    <property type="protein sequence ID" value="CAH3015924.1"/>
    <property type="molecule type" value="Genomic_DNA"/>
</dbReference>
<sequence>MVSQFCTQKLYELSSLVQFHGTSMLVFCILNLAFSVLAVVENLLVIYALWKCSSIPTIMKKLFLSLALSDLAVGTLGQSTSGIIIAVMLNMKSNGDANFASLCPVVITSCYFIFFLLCCASFLTISVIAVDRLLAIHLHLRYREFVTSTLASFALIAVWFTSGIAASLFITILAGNSIVNAVVVFLGVSLTTVAYIRIYKAVRYHHNQIRNQQSTPDQQRQKRFALNSLVVYVVFLVLEVMNGNDLINDCDHNYLGDMISVEDGCQTRAAITSDNITVVFVTTTCSIMVVIIPLVTKTAICNRLENDERLNHLLLDKS</sequence>
<dbReference type="Proteomes" id="UP001159427">
    <property type="component" value="Unassembled WGS sequence"/>
</dbReference>
<organism evidence="8 9">
    <name type="scientific">Porites evermanni</name>
    <dbReference type="NCBI Taxonomy" id="104178"/>
    <lineage>
        <taxon>Eukaryota</taxon>
        <taxon>Metazoa</taxon>
        <taxon>Cnidaria</taxon>
        <taxon>Anthozoa</taxon>
        <taxon>Hexacorallia</taxon>
        <taxon>Scleractinia</taxon>
        <taxon>Fungiina</taxon>
        <taxon>Poritidae</taxon>
        <taxon>Porites</taxon>
    </lineage>
</organism>
<evidence type="ECO:0000256" key="3">
    <source>
        <dbReference type="ARBA" id="ARBA00022692"/>
    </source>
</evidence>
<feature type="transmembrane region" description="Helical" evidence="6">
    <location>
        <begin position="276"/>
        <end position="295"/>
    </location>
</feature>
<feature type="transmembrane region" description="Helical" evidence="6">
    <location>
        <begin position="224"/>
        <end position="241"/>
    </location>
</feature>
<dbReference type="CDD" id="cd00637">
    <property type="entry name" value="7tm_classA_rhodopsin-like"/>
    <property type="match status" value="1"/>
</dbReference>
<gene>
    <name evidence="8" type="ORF">PEVE_00023337</name>
</gene>
<proteinExistence type="predicted"/>
<reference evidence="8 9" key="1">
    <citation type="submission" date="2022-05" db="EMBL/GenBank/DDBJ databases">
        <authorList>
            <consortium name="Genoscope - CEA"/>
            <person name="William W."/>
        </authorList>
    </citation>
    <scope>NUCLEOTIDE SEQUENCE [LARGE SCALE GENOMIC DNA]</scope>
</reference>
<comment type="caution">
    <text evidence="8">The sequence shown here is derived from an EMBL/GenBank/DDBJ whole genome shotgun (WGS) entry which is preliminary data.</text>
</comment>
<dbReference type="Gene3D" id="1.20.1070.10">
    <property type="entry name" value="Rhodopsin 7-helix transmembrane proteins"/>
    <property type="match status" value="1"/>
</dbReference>
<dbReference type="InterPro" id="IPR000276">
    <property type="entry name" value="GPCR_Rhodpsn"/>
</dbReference>
<feature type="domain" description="G-protein coupled receptors family 1 profile" evidence="7">
    <location>
        <begin position="41"/>
        <end position="162"/>
    </location>
</feature>
<keyword evidence="9" id="KW-1185">Reference proteome</keyword>
<dbReference type="SUPFAM" id="SSF81321">
    <property type="entry name" value="Family A G protein-coupled receptor-like"/>
    <property type="match status" value="1"/>
</dbReference>
<dbReference type="Pfam" id="PF00001">
    <property type="entry name" value="7tm_1"/>
    <property type="match status" value="1"/>
</dbReference>
<keyword evidence="3 6" id="KW-0812">Transmembrane</keyword>
<evidence type="ECO:0000259" key="7">
    <source>
        <dbReference type="PROSITE" id="PS50262"/>
    </source>
</evidence>
<keyword evidence="5 6" id="KW-0472">Membrane</keyword>
<evidence type="ECO:0000256" key="6">
    <source>
        <dbReference type="SAM" id="Phobius"/>
    </source>
</evidence>
<keyword evidence="2" id="KW-1003">Cell membrane</keyword>